<comment type="caution">
    <text evidence="4">The sequence shown here is derived from an EMBL/GenBank/DDBJ whole genome shotgun (WGS) entry which is preliminary data.</text>
</comment>
<dbReference type="OrthoDB" id="5560686at2759"/>
<dbReference type="GO" id="GO:0008170">
    <property type="term" value="F:N-methyltransferase activity"/>
    <property type="evidence" value="ECO:0007669"/>
    <property type="project" value="InterPro"/>
</dbReference>
<organism evidence="4 5">
    <name type="scientific">Gracilariopsis chorda</name>
    <dbReference type="NCBI Taxonomy" id="448386"/>
    <lineage>
        <taxon>Eukaryota</taxon>
        <taxon>Rhodophyta</taxon>
        <taxon>Florideophyceae</taxon>
        <taxon>Rhodymeniophycidae</taxon>
        <taxon>Gracilariales</taxon>
        <taxon>Gracilariaceae</taxon>
        <taxon>Gracilariopsis</taxon>
    </lineage>
</organism>
<dbReference type="InterPro" id="IPR029063">
    <property type="entry name" value="SAM-dependent_MTases_sf"/>
</dbReference>
<keyword evidence="5" id="KW-1185">Reference proteome</keyword>
<name>A0A2V3J3G9_9FLOR</name>
<evidence type="ECO:0000256" key="1">
    <source>
        <dbReference type="ARBA" id="ARBA00022603"/>
    </source>
</evidence>
<dbReference type="Gene3D" id="3.40.50.150">
    <property type="entry name" value="Vaccinia Virus protein VP39"/>
    <property type="match status" value="1"/>
</dbReference>
<dbReference type="AlphaFoldDB" id="A0A2V3J3G9"/>
<evidence type="ECO:0000256" key="2">
    <source>
        <dbReference type="ARBA" id="ARBA00022679"/>
    </source>
</evidence>
<feature type="domain" description="DNA methylase N-4/N-6" evidence="3">
    <location>
        <begin position="14"/>
        <end position="89"/>
    </location>
</feature>
<dbReference type="Pfam" id="PF01555">
    <property type="entry name" value="N6_N4_Mtase"/>
    <property type="match status" value="1"/>
</dbReference>
<evidence type="ECO:0000259" key="3">
    <source>
        <dbReference type="Pfam" id="PF01555"/>
    </source>
</evidence>
<reference evidence="4 5" key="1">
    <citation type="journal article" date="2018" name="Mol. Biol. Evol.">
        <title>Analysis of the draft genome of the red seaweed Gracilariopsis chorda provides insights into genome size evolution in Rhodophyta.</title>
        <authorList>
            <person name="Lee J."/>
            <person name="Yang E.C."/>
            <person name="Graf L."/>
            <person name="Yang J.H."/>
            <person name="Qiu H."/>
            <person name="Zel Zion U."/>
            <person name="Chan C.X."/>
            <person name="Stephens T.G."/>
            <person name="Weber A.P.M."/>
            <person name="Boo G.H."/>
            <person name="Boo S.M."/>
            <person name="Kim K.M."/>
            <person name="Shin Y."/>
            <person name="Jung M."/>
            <person name="Lee S.J."/>
            <person name="Yim H.S."/>
            <person name="Lee J.H."/>
            <person name="Bhattacharya D."/>
            <person name="Yoon H.S."/>
        </authorList>
    </citation>
    <scope>NUCLEOTIDE SEQUENCE [LARGE SCALE GENOMIC DNA]</scope>
    <source>
        <strain evidence="4 5">SKKU-2015</strain>
        <tissue evidence="4">Whole body</tissue>
    </source>
</reference>
<dbReference type="InterPro" id="IPR002941">
    <property type="entry name" value="DNA_methylase_N4/N6"/>
</dbReference>
<protein>
    <recommendedName>
        <fullName evidence="3">DNA methylase N-4/N-6 domain-containing protein</fullName>
    </recommendedName>
</protein>
<dbReference type="GO" id="GO:0032259">
    <property type="term" value="P:methylation"/>
    <property type="evidence" value="ECO:0007669"/>
    <property type="project" value="UniProtKB-KW"/>
</dbReference>
<dbReference type="GO" id="GO:0003677">
    <property type="term" value="F:DNA binding"/>
    <property type="evidence" value="ECO:0007669"/>
    <property type="project" value="InterPro"/>
</dbReference>
<keyword evidence="1" id="KW-0489">Methyltransferase</keyword>
<evidence type="ECO:0000313" key="5">
    <source>
        <dbReference type="Proteomes" id="UP000247409"/>
    </source>
</evidence>
<keyword evidence="2" id="KW-0808">Transferase</keyword>
<sequence>MDQVPAMSNSEMLIWSVKNQDGKYTRKRVRPEQECRALLKDLIRRFSQPGDLVVGMFAGTFWTAMAYMELPKHRKFVGCEPDKGYFEHARHAAIVHFASIIREGHTDIEKSQELRKMPHCVSSAFPMGRNRLTVLWRAVDRFPPYQILPTHLVNFLSTLWQSEILGKLGRKKAMDGWTGELQ</sequence>
<proteinExistence type="predicted"/>
<dbReference type="EMBL" id="NBIV01000010">
    <property type="protein sequence ID" value="PXF48935.1"/>
    <property type="molecule type" value="Genomic_DNA"/>
</dbReference>
<evidence type="ECO:0000313" key="4">
    <source>
        <dbReference type="EMBL" id="PXF48935.1"/>
    </source>
</evidence>
<dbReference type="SUPFAM" id="SSF53335">
    <property type="entry name" value="S-adenosyl-L-methionine-dependent methyltransferases"/>
    <property type="match status" value="1"/>
</dbReference>
<accession>A0A2V3J3G9</accession>
<gene>
    <name evidence="4" type="ORF">BWQ96_01277</name>
</gene>
<dbReference type="Proteomes" id="UP000247409">
    <property type="component" value="Unassembled WGS sequence"/>
</dbReference>